<dbReference type="AlphaFoldDB" id="A0AAN7ZQS2"/>
<feature type="compositionally biased region" description="Polar residues" evidence="1">
    <location>
        <begin position="97"/>
        <end position="107"/>
    </location>
</feature>
<evidence type="ECO:0000256" key="1">
    <source>
        <dbReference type="SAM" id="MobiDB-lite"/>
    </source>
</evidence>
<name>A0AAN7ZQS2_9PEZI</name>
<dbReference type="Proteomes" id="UP001310594">
    <property type="component" value="Unassembled WGS sequence"/>
</dbReference>
<sequence>MAPSDNKSLKQIAKETQSAAPSQLGDPVSLKAETSDSQPTEQDKPNKAPNGGEHKSLKESMQESLKHNPSALGDPVSLKAETSDTEPTADDRGTRGTLKTGQPKSKI</sequence>
<protein>
    <submittedName>
        <fullName evidence="2">Uncharacterized protein</fullName>
    </submittedName>
</protein>
<evidence type="ECO:0000313" key="3">
    <source>
        <dbReference type="Proteomes" id="UP001310594"/>
    </source>
</evidence>
<organism evidence="2 3">
    <name type="scientific">Elasticomyces elasticus</name>
    <dbReference type="NCBI Taxonomy" id="574655"/>
    <lineage>
        <taxon>Eukaryota</taxon>
        <taxon>Fungi</taxon>
        <taxon>Dikarya</taxon>
        <taxon>Ascomycota</taxon>
        <taxon>Pezizomycotina</taxon>
        <taxon>Dothideomycetes</taxon>
        <taxon>Dothideomycetidae</taxon>
        <taxon>Mycosphaerellales</taxon>
        <taxon>Teratosphaeriaceae</taxon>
        <taxon>Elasticomyces</taxon>
    </lineage>
</organism>
<reference evidence="2" key="1">
    <citation type="submission" date="2023-08" db="EMBL/GenBank/DDBJ databases">
        <title>Black Yeasts Isolated from many extreme environments.</title>
        <authorList>
            <person name="Coleine C."/>
            <person name="Stajich J.E."/>
            <person name="Selbmann L."/>
        </authorList>
    </citation>
    <scope>NUCLEOTIDE SEQUENCE</scope>
    <source>
        <strain evidence="2">CCFEE 5810</strain>
    </source>
</reference>
<proteinExistence type="predicted"/>
<evidence type="ECO:0000313" key="2">
    <source>
        <dbReference type="EMBL" id="KAK5691090.1"/>
    </source>
</evidence>
<feature type="compositionally biased region" description="Basic and acidic residues" evidence="1">
    <location>
        <begin position="41"/>
        <end position="66"/>
    </location>
</feature>
<dbReference type="EMBL" id="JAVRQU010000022">
    <property type="protein sequence ID" value="KAK5691090.1"/>
    <property type="molecule type" value="Genomic_DNA"/>
</dbReference>
<comment type="caution">
    <text evidence="2">The sequence shown here is derived from an EMBL/GenBank/DDBJ whole genome shotgun (WGS) entry which is preliminary data.</text>
</comment>
<gene>
    <name evidence="2" type="ORF">LTR97_011742</name>
</gene>
<feature type="region of interest" description="Disordered" evidence="1">
    <location>
        <begin position="1"/>
        <end position="107"/>
    </location>
</feature>
<accession>A0AAN7ZQS2</accession>